<dbReference type="InterPro" id="IPR003511">
    <property type="entry name" value="HORMA_dom"/>
</dbReference>
<dbReference type="InterPro" id="IPR015421">
    <property type="entry name" value="PyrdxlP-dep_Trfase_major"/>
</dbReference>
<dbReference type="Gene3D" id="3.30.900.10">
    <property type="entry name" value="HORMA domain"/>
    <property type="match status" value="1"/>
</dbReference>
<feature type="domain" description="HORMA" evidence="11">
    <location>
        <begin position="4"/>
        <end position="199"/>
    </location>
</feature>
<dbReference type="PROSITE" id="PS50815">
    <property type="entry name" value="HORMA"/>
    <property type="match status" value="1"/>
</dbReference>
<dbReference type="PANTHER" id="PTHR43321:SF3">
    <property type="entry name" value="GLUTAMATE DECARBOXYLASE"/>
    <property type="match status" value="1"/>
</dbReference>
<feature type="region of interest" description="Disordered" evidence="9">
    <location>
        <begin position="1156"/>
        <end position="1175"/>
    </location>
</feature>
<dbReference type="InterPro" id="IPR001715">
    <property type="entry name" value="CH_dom"/>
</dbReference>
<evidence type="ECO:0000256" key="2">
    <source>
        <dbReference type="ARBA" id="ARBA00009533"/>
    </source>
</evidence>
<dbReference type="GO" id="GO:0006538">
    <property type="term" value="P:L-glutamate catabolic process"/>
    <property type="evidence" value="ECO:0007669"/>
    <property type="project" value="TreeGrafter"/>
</dbReference>
<dbReference type="InterPro" id="IPR036570">
    <property type="entry name" value="HORMA_dom_sf"/>
</dbReference>
<organism evidence="12">
    <name type="scientific">Aphanomyces invadans</name>
    <dbReference type="NCBI Taxonomy" id="157072"/>
    <lineage>
        <taxon>Eukaryota</taxon>
        <taxon>Sar</taxon>
        <taxon>Stramenopiles</taxon>
        <taxon>Oomycota</taxon>
        <taxon>Saprolegniomycetes</taxon>
        <taxon>Saprolegniales</taxon>
        <taxon>Verrucalvaceae</taxon>
        <taxon>Aphanomyces</taxon>
    </lineage>
</organism>
<dbReference type="CDD" id="cd00014">
    <property type="entry name" value="CH_SF"/>
    <property type="match status" value="1"/>
</dbReference>
<dbReference type="EMBL" id="KI913959">
    <property type="protein sequence ID" value="ETW03447.1"/>
    <property type="molecule type" value="Genomic_DNA"/>
</dbReference>
<keyword evidence="4 7" id="KW-0663">Pyridoxal phosphate</keyword>
<evidence type="ECO:0000256" key="5">
    <source>
        <dbReference type="ARBA" id="ARBA00023239"/>
    </source>
</evidence>
<dbReference type="AlphaFoldDB" id="A0A024UC57"/>
<dbReference type="InterPro" id="IPR010107">
    <property type="entry name" value="Glutamate_decarboxylase"/>
</dbReference>
<proteinExistence type="inferred from homology"/>
<dbReference type="Gene3D" id="1.10.418.10">
    <property type="entry name" value="Calponin-like domain"/>
    <property type="match status" value="1"/>
</dbReference>
<comment type="catalytic activity">
    <reaction evidence="6 8">
        <text>L-glutamate + H(+) = 4-aminobutanoate + CO2</text>
        <dbReference type="Rhea" id="RHEA:17785"/>
        <dbReference type="ChEBI" id="CHEBI:15378"/>
        <dbReference type="ChEBI" id="CHEBI:16526"/>
        <dbReference type="ChEBI" id="CHEBI:29985"/>
        <dbReference type="ChEBI" id="CHEBI:59888"/>
        <dbReference type="EC" id="4.1.1.15"/>
    </reaction>
</comment>
<dbReference type="PANTHER" id="PTHR43321">
    <property type="entry name" value="GLUTAMATE DECARBOXYLASE"/>
    <property type="match status" value="1"/>
</dbReference>
<feature type="region of interest" description="Disordered" evidence="9">
    <location>
        <begin position="280"/>
        <end position="305"/>
    </location>
</feature>
<protein>
    <recommendedName>
        <fullName evidence="3 8">Glutamate decarboxylase</fullName>
        <ecNumber evidence="3 8">4.1.1.15</ecNumber>
    </recommendedName>
</protein>
<evidence type="ECO:0000259" key="11">
    <source>
        <dbReference type="PROSITE" id="PS50815"/>
    </source>
</evidence>
<comment type="cofactor">
    <cofactor evidence="1 7 8">
        <name>pyridoxal 5'-phosphate</name>
        <dbReference type="ChEBI" id="CHEBI:597326"/>
    </cofactor>
</comment>
<dbReference type="GO" id="GO:0005829">
    <property type="term" value="C:cytosol"/>
    <property type="evidence" value="ECO:0007669"/>
    <property type="project" value="TreeGrafter"/>
</dbReference>
<evidence type="ECO:0000256" key="9">
    <source>
        <dbReference type="SAM" id="MobiDB-lite"/>
    </source>
</evidence>
<dbReference type="SUPFAM" id="SSF53383">
    <property type="entry name" value="PLP-dependent transferases"/>
    <property type="match status" value="1"/>
</dbReference>
<dbReference type="EC" id="4.1.1.15" evidence="3 8"/>
<dbReference type="Pfam" id="PF00282">
    <property type="entry name" value="Pyridoxal_deC"/>
    <property type="match status" value="1"/>
</dbReference>
<keyword evidence="8" id="KW-0210">Decarboxylase</keyword>
<dbReference type="SUPFAM" id="SSF47576">
    <property type="entry name" value="Calponin-homology domain, CH-domain"/>
    <property type="match status" value="1"/>
</dbReference>
<evidence type="ECO:0000256" key="7">
    <source>
        <dbReference type="PIRSR" id="PIRSR602129-50"/>
    </source>
</evidence>
<dbReference type="RefSeq" id="XP_008867676.1">
    <property type="nucleotide sequence ID" value="XM_008869454.1"/>
</dbReference>
<dbReference type="FunFam" id="3.40.640.10:FF:000017">
    <property type="entry name" value="Glutamate decarboxylase"/>
    <property type="match status" value="1"/>
</dbReference>
<dbReference type="GO" id="GO:0030170">
    <property type="term" value="F:pyridoxal phosphate binding"/>
    <property type="evidence" value="ECO:0007669"/>
    <property type="project" value="InterPro"/>
</dbReference>
<sequence length="1212" mass="136044">MPGSPPSMLMLVRAALSFYNARRHPRVFPQECFEKHVVADIETYVLRRKHLGQHKCAQRLHEVVEYGIGECFEHECVQQVAHIVQDASSSMILEMLTFDFVETDSRSNASITNSHELLLAFLRTMELVLETLPQLPPAVAFDVKMTFHPDKLPYATWRPPYCAKTTSNTPAIALDEVDRIDIGTLKSSTYGNCRVSLQTRRQICWTTFSNHVAIPPRFQQTKESWLAKVKAVVMESTNPTLKHVKKRLPALRHDIAQWCFLQLVDEHVLERQGRSHRYRMRPAMHASPPGASPREGSSPHNESDVETLTLAGALLTGQPECSIVHSFRGIVRLDTKMAFGTPEEGLRASAECPVYAHPAFWAGLPDTTFPSYGTPASVAADLIKDDLSLDCNPKMNLASFVTTFMEAEAEAILFEGMRKNFIDLDQYPQSADIHKRCVAMLADLYHAPGDPVGTSCVGSSEAIMLAGLAMKRKWQHRRKAKGLPTSKPNMVMGANVQVCWHKMCQYFDVEGREADVSPDCLVLTPARAKPLIDENTIGVCVVLGSTFNGEFEDVQGVHDLLIQLNLEHGWDVGIHVDAASGGFIAPFLNPDLMWDFRLPLVKSINVSGHKFGLVYAGIGWALWRETSDLPEDLVFHVNYLGGDQAAFTLNFSKGAGTILAQYYNFIRMGRQGYRLIMDAGMSTAEYLRCRLRETGHFDIVDKAHMPLVAFKLKKSDKYTCFDIQDKVRSRGWILPAYTCPRGAESLVIMRVVVKQNFTRPMADMLVQDITRAIHFLESPRVQRSKVVPTTKHDSKLALAIGHSTKHRKSGLRTHGDNGLQSEPCDVPPSLVRTYTTKPTISSKQLQQLLRWANSLKAWPEEITASKMPKQMQNGVLLCYLVHVLVPDFSLIKVNPKAKSFRAAQLNLEAILQCLSRFSTCTRNLLTPEAMWAGDRTALAVFLQELLHKVAVRRVPVQAIRLWAQGTLQKYGIACDEATSWNVLEDAAVGLWDAFRDGVRLWCLLHYYGYDNSPAREHLFQMSRVHGYPKERNEAQENGAIVCSVLQHFGIPVVWDLSTASTHKSHAFVLVQLHHLYECLHDKVTPLTSSPDHPVYVVHDEFNGVRVHGIHFADSSDVEYADRDDVEMRLQFAEQRPMGRSELVPRRHASASLVAPESTELYGPEDAPPGPANSAVESFPWDEYVRLKRAIAAEESSRMNDEEVWGVSKTIES</sequence>
<accession>A0A024UC57</accession>
<dbReference type="Gene3D" id="4.10.280.50">
    <property type="match status" value="1"/>
</dbReference>
<dbReference type="VEuPathDB" id="FungiDB:H310_04909"/>
<reference evidence="12" key="1">
    <citation type="submission" date="2013-12" db="EMBL/GenBank/DDBJ databases">
        <title>The Genome Sequence of Aphanomyces invadans NJM9701.</title>
        <authorList>
            <consortium name="The Broad Institute Genomics Platform"/>
            <person name="Russ C."/>
            <person name="Tyler B."/>
            <person name="van West P."/>
            <person name="Dieguez-Uribeondo J."/>
            <person name="Young S.K."/>
            <person name="Zeng Q."/>
            <person name="Gargeya S."/>
            <person name="Fitzgerald M."/>
            <person name="Abouelleil A."/>
            <person name="Alvarado L."/>
            <person name="Chapman S.B."/>
            <person name="Gainer-Dewar J."/>
            <person name="Goldberg J."/>
            <person name="Griggs A."/>
            <person name="Gujja S."/>
            <person name="Hansen M."/>
            <person name="Howarth C."/>
            <person name="Imamovic A."/>
            <person name="Ireland A."/>
            <person name="Larimer J."/>
            <person name="McCowan C."/>
            <person name="Murphy C."/>
            <person name="Pearson M."/>
            <person name="Poon T.W."/>
            <person name="Priest M."/>
            <person name="Roberts A."/>
            <person name="Saif S."/>
            <person name="Shea T."/>
            <person name="Sykes S."/>
            <person name="Wortman J."/>
            <person name="Nusbaum C."/>
            <person name="Birren B."/>
        </authorList>
    </citation>
    <scope>NUCLEOTIDE SEQUENCE [LARGE SCALE GENOMIC DNA]</scope>
    <source>
        <strain evidence="12">NJM9701</strain>
    </source>
</reference>
<dbReference type="Pfam" id="PF00307">
    <property type="entry name" value="CH"/>
    <property type="match status" value="1"/>
</dbReference>
<dbReference type="PROSITE" id="PS50021">
    <property type="entry name" value="CH"/>
    <property type="match status" value="1"/>
</dbReference>
<dbReference type="InterPro" id="IPR002129">
    <property type="entry name" value="PyrdxlP-dep_de-COase"/>
</dbReference>
<evidence type="ECO:0000256" key="3">
    <source>
        <dbReference type="ARBA" id="ARBA00012421"/>
    </source>
</evidence>
<evidence type="ECO:0000256" key="8">
    <source>
        <dbReference type="RuleBase" id="RU361171"/>
    </source>
</evidence>
<evidence type="ECO:0000259" key="10">
    <source>
        <dbReference type="PROSITE" id="PS50021"/>
    </source>
</evidence>
<dbReference type="GeneID" id="20081959"/>
<evidence type="ECO:0000256" key="4">
    <source>
        <dbReference type="ARBA" id="ARBA00022898"/>
    </source>
</evidence>
<evidence type="ECO:0000256" key="1">
    <source>
        <dbReference type="ARBA" id="ARBA00001933"/>
    </source>
</evidence>
<dbReference type="Gene3D" id="3.40.640.10">
    <property type="entry name" value="Type I PLP-dependent aspartate aminotransferase-like (Major domain)"/>
    <property type="match status" value="1"/>
</dbReference>
<dbReference type="STRING" id="157072.A0A024UC57"/>
<feature type="domain" description="Calponin-homology (CH)" evidence="10">
    <location>
        <begin position="842"/>
        <end position="950"/>
    </location>
</feature>
<comment type="similarity">
    <text evidence="2 8">Belongs to the group II decarboxylase family.</text>
</comment>
<keyword evidence="5 8" id="KW-0456">Lyase</keyword>
<dbReference type="InterPro" id="IPR015424">
    <property type="entry name" value="PyrdxlP-dep_Trfase"/>
</dbReference>
<dbReference type="SUPFAM" id="SSF56019">
    <property type="entry name" value="The spindle assembly checkpoint protein mad2"/>
    <property type="match status" value="1"/>
</dbReference>
<feature type="modified residue" description="N6-(pyridoxal phosphate)lysine" evidence="7">
    <location>
        <position position="610"/>
    </location>
</feature>
<gene>
    <name evidence="12" type="ORF">H310_04909</name>
</gene>
<evidence type="ECO:0000313" key="12">
    <source>
        <dbReference type="EMBL" id="ETW03447.1"/>
    </source>
</evidence>
<dbReference type="GO" id="GO:0004351">
    <property type="term" value="F:glutamate decarboxylase activity"/>
    <property type="evidence" value="ECO:0007669"/>
    <property type="project" value="UniProtKB-EC"/>
</dbReference>
<dbReference type="Gene3D" id="3.90.1150.160">
    <property type="match status" value="1"/>
</dbReference>
<dbReference type="OrthoDB" id="5152799at2759"/>
<evidence type="ECO:0000256" key="6">
    <source>
        <dbReference type="ARBA" id="ARBA00048868"/>
    </source>
</evidence>
<dbReference type="eggNOG" id="KOG1383">
    <property type="taxonomic scope" value="Eukaryota"/>
</dbReference>
<name>A0A024UC57_9STRA</name>
<dbReference type="NCBIfam" id="TIGR01788">
    <property type="entry name" value="Glu-decarb-GAD"/>
    <property type="match status" value="1"/>
</dbReference>
<dbReference type="InterPro" id="IPR036872">
    <property type="entry name" value="CH_dom_sf"/>
</dbReference>